<proteinExistence type="predicted"/>
<dbReference type="SUPFAM" id="SSF50729">
    <property type="entry name" value="PH domain-like"/>
    <property type="match status" value="1"/>
</dbReference>
<feature type="region of interest" description="Disordered" evidence="2">
    <location>
        <begin position="475"/>
        <end position="503"/>
    </location>
</feature>
<dbReference type="Pfam" id="PF00640">
    <property type="entry name" value="PID"/>
    <property type="match status" value="1"/>
</dbReference>
<dbReference type="InterPro" id="IPR051133">
    <property type="entry name" value="Adapter_Engulfment-Domain"/>
</dbReference>
<dbReference type="AlphaFoldDB" id="A0AAN8IU44"/>
<evidence type="ECO:0000256" key="1">
    <source>
        <dbReference type="SAM" id="Coils"/>
    </source>
</evidence>
<keyword evidence="1" id="KW-0175">Coiled coil</keyword>
<dbReference type="PANTHER" id="PTHR11232">
    <property type="entry name" value="PHOSPHOTYROSINE INTERACTION DOMAIN-CONTAINING FAMILY MEMBER"/>
    <property type="match status" value="1"/>
</dbReference>
<comment type="caution">
    <text evidence="4">The sequence shown here is derived from an EMBL/GenBank/DDBJ whole genome shotgun (WGS) entry which is preliminary data.</text>
</comment>
<organism evidence="4 5">
    <name type="scientific">Trichostrongylus colubriformis</name>
    <name type="common">Black scour worm</name>
    <dbReference type="NCBI Taxonomy" id="6319"/>
    <lineage>
        <taxon>Eukaryota</taxon>
        <taxon>Metazoa</taxon>
        <taxon>Ecdysozoa</taxon>
        <taxon>Nematoda</taxon>
        <taxon>Chromadorea</taxon>
        <taxon>Rhabditida</taxon>
        <taxon>Rhabditina</taxon>
        <taxon>Rhabditomorpha</taxon>
        <taxon>Strongyloidea</taxon>
        <taxon>Trichostrongylidae</taxon>
        <taxon>Trichostrongylus</taxon>
    </lineage>
</organism>
<dbReference type="EMBL" id="WIXE01003803">
    <property type="protein sequence ID" value="KAK5983613.1"/>
    <property type="molecule type" value="Genomic_DNA"/>
</dbReference>
<feature type="region of interest" description="Disordered" evidence="2">
    <location>
        <begin position="272"/>
        <end position="293"/>
    </location>
</feature>
<accession>A0AAN8IU44</accession>
<feature type="compositionally biased region" description="Pro residues" evidence="2">
    <location>
        <begin position="281"/>
        <end position="292"/>
    </location>
</feature>
<sequence>MTSKGKDLYKTFKRSISSSVNEVLSSSQSTSNSSGAKYGSGSGKTDWIHPPGKHEISLRAYMLNLILNHIPYFRLWFMNYLPLFFDVLLNGRVEYSVKFFGSQEVKEAKGTKAIRDAIHAIQFQNGVKRFESTQAGAKLQKVDIQINVEGVTIVDYKTKMALYRYPLQKISFCADDKQDKRIFSFIAKSQSDPEKHECFVFLSDKMAEQITLTVGEAFDLAYKRYLDKNRASLENQKQVFVLRKRIAELEAENQVLSQRLAEAIRANKTPQLSLLDTPALPSTPMPSGPPPGLTQNAVYSTPQNTHVLPNDPFIGLVTAPSEFAPTVNTMSQVNGHNVPQTMSYSPSGPAPSLAPPPCPVPTLAPPPPVAPRRNPPVRSNTVPLPEVGRRLQNLQLDHMEDVFDDNFDPRASNKSKENKEYDPFGDDFLDNVLRLGDEAGRSTMAQIDAAQPTADDFQKMIDKVDKRLAEMSTGFSEGHLEMGQVSPGESLGDLEENEYGTPVDKVNSVVMTGKKV</sequence>
<dbReference type="InterPro" id="IPR006020">
    <property type="entry name" value="PTB/PI_dom"/>
</dbReference>
<dbReference type="PROSITE" id="PS01179">
    <property type="entry name" value="PID"/>
    <property type="match status" value="1"/>
</dbReference>
<evidence type="ECO:0000256" key="2">
    <source>
        <dbReference type="SAM" id="MobiDB-lite"/>
    </source>
</evidence>
<evidence type="ECO:0000259" key="3">
    <source>
        <dbReference type="PROSITE" id="PS01179"/>
    </source>
</evidence>
<dbReference type="Proteomes" id="UP001331761">
    <property type="component" value="Unassembled WGS sequence"/>
</dbReference>
<reference evidence="4 5" key="1">
    <citation type="submission" date="2019-10" db="EMBL/GenBank/DDBJ databases">
        <title>Assembly and Annotation for the nematode Trichostrongylus colubriformis.</title>
        <authorList>
            <person name="Martin J."/>
        </authorList>
    </citation>
    <scope>NUCLEOTIDE SEQUENCE [LARGE SCALE GENOMIC DNA]</scope>
    <source>
        <strain evidence="4">G859</strain>
        <tissue evidence="4">Whole worm</tissue>
    </source>
</reference>
<keyword evidence="5" id="KW-1185">Reference proteome</keyword>
<gene>
    <name evidence="4" type="ORF">GCK32_005101</name>
</gene>
<dbReference type="SMART" id="SM00462">
    <property type="entry name" value="PTB"/>
    <property type="match status" value="1"/>
</dbReference>
<name>A0AAN8IU44_TRICO</name>
<dbReference type="Gene3D" id="2.30.29.30">
    <property type="entry name" value="Pleckstrin-homology domain (PH domain)/Phosphotyrosine-binding domain (PTB)"/>
    <property type="match status" value="1"/>
</dbReference>
<dbReference type="PANTHER" id="PTHR11232:SF77">
    <property type="entry name" value="GULP PTB DOMAIN CONTAINING ENGULFMENT ADAPTOR 1"/>
    <property type="match status" value="1"/>
</dbReference>
<feature type="coiled-coil region" evidence="1">
    <location>
        <begin position="239"/>
        <end position="266"/>
    </location>
</feature>
<evidence type="ECO:0000313" key="4">
    <source>
        <dbReference type="EMBL" id="KAK5983613.1"/>
    </source>
</evidence>
<feature type="domain" description="PID" evidence="3">
    <location>
        <begin position="93"/>
        <end position="239"/>
    </location>
</feature>
<feature type="region of interest" description="Disordered" evidence="2">
    <location>
        <begin position="26"/>
        <end position="46"/>
    </location>
</feature>
<evidence type="ECO:0000313" key="5">
    <source>
        <dbReference type="Proteomes" id="UP001331761"/>
    </source>
</evidence>
<dbReference type="InterPro" id="IPR011993">
    <property type="entry name" value="PH-like_dom_sf"/>
</dbReference>
<feature type="region of interest" description="Disordered" evidence="2">
    <location>
        <begin position="404"/>
        <end position="423"/>
    </location>
</feature>
<protein>
    <submittedName>
        <fullName evidence="4">Phosphotyrosine interaction region domain containing protein</fullName>
    </submittedName>
</protein>
<feature type="compositionally biased region" description="Low complexity" evidence="2">
    <location>
        <begin position="26"/>
        <end position="39"/>
    </location>
</feature>